<sequence length="251" mass="26971">MPSKRLLFYFAAVLPAGRQRRLNQLGAVQHQQLLVIVELTWPVVLAPQVLAAAPAPTVSAPPSVVELGDEVPFLLFSLHFLAGQRQRTIDVRLASLLTLCASALARRARRKRLARCTACGQCGLPIGFLCRARRAKWALRAYDVYSSMPSAGLLLYSAATSSQTAGNVGSILSAQSSINSSSSSSSSPGFWRANASRLSMYALLKASPRRRRCRSADGDAGSAAAAAAPGVVLCYRCFCCCTWGCRRICYN</sequence>
<evidence type="ECO:0000313" key="1">
    <source>
        <dbReference type="EMBL" id="KAI9921283.1"/>
    </source>
</evidence>
<accession>A0ACC0WT60</accession>
<keyword evidence="2" id="KW-1185">Reference proteome</keyword>
<organism evidence="1 2">
    <name type="scientific">Peronosclerospora sorghi</name>
    <dbReference type="NCBI Taxonomy" id="230839"/>
    <lineage>
        <taxon>Eukaryota</taxon>
        <taxon>Sar</taxon>
        <taxon>Stramenopiles</taxon>
        <taxon>Oomycota</taxon>
        <taxon>Peronosporomycetes</taxon>
        <taxon>Peronosporales</taxon>
        <taxon>Peronosporaceae</taxon>
        <taxon>Peronosclerospora</taxon>
    </lineage>
</organism>
<reference evidence="1 2" key="1">
    <citation type="journal article" date="2022" name="bioRxiv">
        <title>The genome of the oomycete Peronosclerospora sorghi, a cosmopolitan pathogen of maize and sorghum, is inflated with dispersed pseudogenes.</title>
        <authorList>
            <person name="Fletcher K."/>
            <person name="Martin F."/>
            <person name="Isakeit T."/>
            <person name="Cavanaugh K."/>
            <person name="Magill C."/>
            <person name="Michelmore R."/>
        </authorList>
    </citation>
    <scope>NUCLEOTIDE SEQUENCE [LARGE SCALE GENOMIC DNA]</scope>
    <source>
        <strain evidence="1">P6</strain>
    </source>
</reference>
<dbReference type="EMBL" id="CM047580">
    <property type="protein sequence ID" value="KAI9921283.1"/>
    <property type="molecule type" value="Genomic_DNA"/>
</dbReference>
<proteinExistence type="predicted"/>
<gene>
    <name evidence="1" type="ORF">PsorP6_002340</name>
</gene>
<evidence type="ECO:0000313" key="2">
    <source>
        <dbReference type="Proteomes" id="UP001163321"/>
    </source>
</evidence>
<protein>
    <submittedName>
        <fullName evidence="1">Uncharacterized protein</fullName>
    </submittedName>
</protein>
<name>A0ACC0WT60_9STRA</name>
<dbReference type="Proteomes" id="UP001163321">
    <property type="component" value="Chromosome 1"/>
</dbReference>
<comment type="caution">
    <text evidence="1">The sequence shown here is derived from an EMBL/GenBank/DDBJ whole genome shotgun (WGS) entry which is preliminary data.</text>
</comment>